<evidence type="ECO:0000313" key="1">
    <source>
        <dbReference type="Proteomes" id="UP000887581"/>
    </source>
</evidence>
<reference evidence="2" key="1">
    <citation type="submission" date="2022-11" db="UniProtKB">
        <authorList>
            <consortium name="WormBaseParasite"/>
        </authorList>
    </citation>
    <scope>IDENTIFICATION</scope>
</reference>
<dbReference type="Proteomes" id="UP000887581">
    <property type="component" value="Unplaced"/>
</dbReference>
<sequence length="115" mass="13454">MTCDARACRNKIEAFHPYLNIPLDSLINEDYDTSFRNTKAYKEWISSTPRADDLNDVINLEDEYYSLFFPGAFSLDDGYDRTLLAKHEVPVTHWNWLMQKYPKQPSPVEIPFANC</sequence>
<dbReference type="WBParaSite" id="sdigi.contig59.g3229.t1">
    <property type="protein sequence ID" value="sdigi.contig59.g3229.t1"/>
    <property type="gene ID" value="sdigi.contig59.g3229"/>
</dbReference>
<dbReference type="AlphaFoldDB" id="A0A915PYE3"/>
<accession>A0A915PYE3</accession>
<keyword evidence="1" id="KW-1185">Reference proteome</keyword>
<protein>
    <submittedName>
        <fullName evidence="2">Uncharacterized protein</fullName>
    </submittedName>
</protein>
<organism evidence="1 2">
    <name type="scientific">Setaria digitata</name>
    <dbReference type="NCBI Taxonomy" id="48799"/>
    <lineage>
        <taxon>Eukaryota</taxon>
        <taxon>Metazoa</taxon>
        <taxon>Ecdysozoa</taxon>
        <taxon>Nematoda</taxon>
        <taxon>Chromadorea</taxon>
        <taxon>Rhabditida</taxon>
        <taxon>Spirurina</taxon>
        <taxon>Spiruromorpha</taxon>
        <taxon>Filarioidea</taxon>
        <taxon>Setariidae</taxon>
        <taxon>Setaria</taxon>
    </lineage>
</organism>
<evidence type="ECO:0000313" key="2">
    <source>
        <dbReference type="WBParaSite" id="sdigi.contig59.g3229.t1"/>
    </source>
</evidence>
<name>A0A915PYE3_9BILA</name>
<proteinExistence type="predicted"/>